<name>A0ABV0N7W9_9TELE</name>
<proteinExistence type="predicted"/>
<gene>
    <name evidence="1" type="ORF">GOODEAATRI_004158</name>
</gene>
<evidence type="ECO:0000313" key="2">
    <source>
        <dbReference type="Proteomes" id="UP001476798"/>
    </source>
</evidence>
<evidence type="ECO:0000313" key="1">
    <source>
        <dbReference type="EMBL" id="MEQ2167431.1"/>
    </source>
</evidence>
<reference evidence="1 2" key="1">
    <citation type="submission" date="2021-06" db="EMBL/GenBank/DDBJ databases">
        <authorList>
            <person name="Palmer J.M."/>
        </authorList>
    </citation>
    <scope>NUCLEOTIDE SEQUENCE [LARGE SCALE GENOMIC DNA]</scope>
    <source>
        <strain evidence="1 2">GA_2019</strain>
        <tissue evidence="1">Muscle</tissue>
    </source>
</reference>
<accession>A0ABV0N7W9</accession>
<keyword evidence="2" id="KW-1185">Reference proteome</keyword>
<dbReference type="EMBL" id="JAHRIO010030157">
    <property type="protein sequence ID" value="MEQ2167431.1"/>
    <property type="molecule type" value="Genomic_DNA"/>
</dbReference>
<comment type="caution">
    <text evidence="1">The sequence shown here is derived from an EMBL/GenBank/DDBJ whole genome shotgun (WGS) entry which is preliminary data.</text>
</comment>
<organism evidence="1 2">
    <name type="scientific">Goodea atripinnis</name>
    <dbReference type="NCBI Taxonomy" id="208336"/>
    <lineage>
        <taxon>Eukaryota</taxon>
        <taxon>Metazoa</taxon>
        <taxon>Chordata</taxon>
        <taxon>Craniata</taxon>
        <taxon>Vertebrata</taxon>
        <taxon>Euteleostomi</taxon>
        <taxon>Actinopterygii</taxon>
        <taxon>Neopterygii</taxon>
        <taxon>Teleostei</taxon>
        <taxon>Neoteleostei</taxon>
        <taxon>Acanthomorphata</taxon>
        <taxon>Ovalentaria</taxon>
        <taxon>Atherinomorphae</taxon>
        <taxon>Cyprinodontiformes</taxon>
        <taxon>Goodeidae</taxon>
        <taxon>Goodea</taxon>
    </lineage>
</organism>
<dbReference type="Proteomes" id="UP001476798">
    <property type="component" value="Unassembled WGS sequence"/>
</dbReference>
<sequence length="165" mass="19276">MTRVKDSEEYGDIVEVYLLFCNNILSLSEEVVEKLESDETTCVEFYFITDNFKQKLTERQDDRFYGYLTKVKRQRLLPHEAGMAKADFTAVSYVEKRLNFSEQPLSLRHGTWTFSDIERVGTKLNLIHKVSMDELNDECSTAKPILERFQEDAKDEWKSKGVAAR</sequence>
<protein>
    <submittedName>
        <fullName evidence="1">Uncharacterized protein</fullName>
    </submittedName>
</protein>